<dbReference type="InterPro" id="IPR000843">
    <property type="entry name" value="HTH_LacI"/>
</dbReference>
<dbReference type="GO" id="GO:0003677">
    <property type="term" value="F:DNA binding"/>
    <property type="evidence" value="ECO:0007669"/>
    <property type="project" value="UniProtKB-KW"/>
</dbReference>
<dbReference type="RefSeq" id="WP_379192796.1">
    <property type="nucleotide sequence ID" value="NZ_JBHSOW010000137.1"/>
</dbReference>
<feature type="domain" description="HTH lacI-type" evidence="4">
    <location>
        <begin position="3"/>
        <end position="57"/>
    </location>
</feature>
<protein>
    <submittedName>
        <fullName evidence="5">LacI family DNA-binding transcriptional regulator</fullName>
    </submittedName>
</protein>
<keyword evidence="1" id="KW-0805">Transcription regulation</keyword>
<dbReference type="PANTHER" id="PTHR30146">
    <property type="entry name" value="LACI-RELATED TRANSCRIPTIONAL REPRESSOR"/>
    <property type="match status" value="1"/>
</dbReference>
<evidence type="ECO:0000256" key="1">
    <source>
        <dbReference type="ARBA" id="ARBA00023015"/>
    </source>
</evidence>
<keyword evidence="6" id="KW-1185">Reference proteome</keyword>
<evidence type="ECO:0000256" key="2">
    <source>
        <dbReference type="ARBA" id="ARBA00023125"/>
    </source>
</evidence>
<dbReference type="SUPFAM" id="SSF53822">
    <property type="entry name" value="Periplasmic binding protein-like I"/>
    <property type="match status" value="1"/>
</dbReference>
<dbReference type="PRINTS" id="PR00036">
    <property type="entry name" value="HTHLACI"/>
</dbReference>
<evidence type="ECO:0000256" key="3">
    <source>
        <dbReference type="ARBA" id="ARBA00023163"/>
    </source>
</evidence>
<comment type="caution">
    <text evidence="5">The sequence shown here is derived from an EMBL/GenBank/DDBJ whole genome shotgun (WGS) entry which is preliminary data.</text>
</comment>
<keyword evidence="3" id="KW-0804">Transcription</keyword>
<accession>A0ABW0W6K4</accession>
<dbReference type="CDD" id="cd06267">
    <property type="entry name" value="PBP1_LacI_sugar_binding-like"/>
    <property type="match status" value="1"/>
</dbReference>
<dbReference type="Pfam" id="PF00356">
    <property type="entry name" value="LacI"/>
    <property type="match status" value="1"/>
</dbReference>
<keyword evidence="2 5" id="KW-0238">DNA-binding</keyword>
<evidence type="ECO:0000313" key="6">
    <source>
        <dbReference type="Proteomes" id="UP001596047"/>
    </source>
</evidence>
<dbReference type="InterPro" id="IPR046335">
    <property type="entry name" value="LacI/GalR-like_sensor"/>
</dbReference>
<gene>
    <name evidence="5" type="ORF">ACFPYJ_32940</name>
</gene>
<proteinExistence type="predicted"/>
<name>A0ABW0W6K4_9BACL</name>
<reference evidence="6" key="1">
    <citation type="journal article" date="2019" name="Int. J. Syst. Evol. Microbiol.">
        <title>The Global Catalogue of Microorganisms (GCM) 10K type strain sequencing project: providing services to taxonomists for standard genome sequencing and annotation.</title>
        <authorList>
            <consortium name="The Broad Institute Genomics Platform"/>
            <consortium name="The Broad Institute Genome Sequencing Center for Infectious Disease"/>
            <person name="Wu L."/>
            <person name="Ma J."/>
        </authorList>
    </citation>
    <scope>NUCLEOTIDE SEQUENCE [LARGE SCALE GENOMIC DNA]</scope>
    <source>
        <strain evidence="6">CGMCC 1.3240</strain>
    </source>
</reference>
<dbReference type="Gene3D" id="1.10.260.40">
    <property type="entry name" value="lambda repressor-like DNA-binding domains"/>
    <property type="match status" value="1"/>
</dbReference>
<evidence type="ECO:0000313" key="5">
    <source>
        <dbReference type="EMBL" id="MFC5653835.1"/>
    </source>
</evidence>
<dbReference type="Pfam" id="PF13377">
    <property type="entry name" value="Peripla_BP_3"/>
    <property type="match status" value="1"/>
</dbReference>
<dbReference type="SMART" id="SM00354">
    <property type="entry name" value="HTH_LACI"/>
    <property type="match status" value="1"/>
</dbReference>
<dbReference type="Gene3D" id="3.40.50.2300">
    <property type="match status" value="2"/>
</dbReference>
<dbReference type="PROSITE" id="PS50932">
    <property type="entry name" value="HTH_LACI_2"/>
    <property type="match status" value="1"/>
</dbReference>
<dbReference type="InterPro" id="IPR028082">
    <property type="entry name" value="Peripla_BP_I"/>
</dbReference>
<dbReference type="PANTHER" id="PTHR30146:SF147">
    <property type="entry name" value="HTH-TYPE TRANSCRIPTIONAL REGULATOR DEGA"/>
    <property type="match status" value="1"/>
</dbReference>
<dbReference type="CDD" id="cd01392">
    <property type="entry name" value="HTH_LacI"/>
    <property type="match status" value="1"/>
</dbReference>
<organism evidence="5 6">
    <name type="scientific">Paenibacillus solisilvae</name>
    <dbReference type="NCBI Taxonomy" id="2486751"/>
    <lineage>
        <taxon>Bacteria</taxon>
        <taxon>Bacillati</taxon>
        <taxon>Bacillota</taxon>
        <taxon>Bacilli</taxon>
        <taxon>Bacillales</taxon>
        <taxon>Paenibacillaceae</taxon>
        <taxon>Paenibacillus</taxon>
    </lineage>
</organism>
<sequence length="343" mass="37740">MKATIYDVAREAGVSIATVSKVINGKGKISEETRGTVLEIMARMNYQPSVIASALTGKKTYTLGLLVPDISNPFFAEIARAIEDQSQHYGYSVVMCSTDNKDKKVEKYIALLLQKSVDGIIIATGIDETVIMEQLLSKSLPVVLLAREMPHAAVNTVVVDDYVGGSLAADHLLGLGHKHIAVLGENIKVISSRERIRGFRAKLADVQIPMREDWLKYCDYRIEDGKQKALQLLQTEDRPTAIFACNDMLAVGALQAAKESGVKVPDDLSIVSFDNTILAMVTDPQLTTIAQPMNEMGKLAVDLIVDELKGRKNVKQRTVLRPELLIRQSTASRPGRRLPKEKK</sequence>
<dbReference type="Proteomes" id="UP001596047">
    <property type="component" value="Unassembled WGS sequence"/>
</dbReference>
<dbReference type="PROSITE" id="PS00356">
    <property type="entry name" value="HTH_LACI_1"/>
    <property type="match status" value="1"/>
</dbReference>
<dbReference type="InterPro" id="IPR010982">
    <property type="entry name" value="Lambda_DNA-bd_dom_sf"/>
</dbReference>
<evidence type="ECO:0000259" key="4">
    <source>
        <dbReference type="PROSITE" id="PS50932"/>
    </source>
</evidence>
<dbReference type="SUPFAM" id="SSF47413">
    <property type="entry name" value="lambda repressor-like DNA-binding domains"/>
    <property type="match status" value="1"/>
</dbReference>
<dbReference type="EMBL" id="JBHSOW010000137">
    <property type="protein sequence ID" value="MFC5653835.1"/>
    <property type="molecule type" value="Genomic_DNA"/>
</dbReference>